<dbReference type="Pfam" id="PF03721">
    <property type="entry name" value="UDPG_MGDP_dh_N"/>
    <property type="match status" value="1"/>
</dbReference>
<dbReference type="EC" id="1.1.1.22" evidence="3 8"/>
<feature type="binding site" evidence="10">
    <location>
        <position position="207"/>
    </location>
    <ligand>
        <name>substrate</name>
    </ligand>
</feature>
<evidence type="ECO:0000256" key="4">
    <source>
        <dbReference type="ARBA" id="ARBA00015132"/>
    </source>
</evidence>
<feature type="binding site" evidence="11">
    <location>
        <position position="330"/>
    </location>
    <ligand>
        <name>NAD(+)</name>
        <dbReference type="ChEBI" id="CHEBI:57540"/>
    </ligand>
</feature>
<accession>A0A3P3XQW5</accession>
<dbReference type="InterPro" id="IPR036220">
    <property type="entry name" value="UDP-Glc/GDP-Man_DH_C_sf"/>
</dbReference>
<dbReference type="InterPro" id="IPR014027">
    <property type="entry name" value="UDP-Glc/GDP-Man_DH_C"/>
</dbReference>
<feature type="binding site" evidence="11">
    <location>
        <position position="266"/>
    </location>
    <ligand>
        <name>NAD(+)</name>
        <dbReference type="ChEBI" id="CHEBI:57540"/>
    </ligand>
</feature>
<dbReference type="NCBIfam" id="TIGR03026">
    <property type="entry name" value="NDP-sugDHase"/>
    <property type="match status" value="1"/>
</dbReference>
<dbReference type="PIRSF" id="PIRSF000124">
    <property type="entry name" value="UDPglc_GDPman_dh"/>
    <property type="match status" value="1"/>
</dbReference>
<dbReference type="PANTHER" id="PTHR43750:SF3">
    <property type="entry name" value="UDP-GLUCOSE 6-DEHYDROGENASE TUAD"/>
    <property type="match status" value="1"/>
</dbReference>
<name>A0A3P3XQW5_9SPIR</name>
<dbReference type="PANTHER" id="PTHR43750">
    <property type="entry name" value="UDP-GLUCOSE 6-DEHYDROGENASE TUAD"/>
    <property type="match status" value="1"/>
</dbReference>
<evidence type="ECO:0000256" key="7">
    <source>
        <dbReference type="ARBA" id="ARBA00047473"/>
    </source>
</evidence>
<feature type="binding site" evidence="10">
    <location>
        <begin position="252"/>
        <end position="256"/>
    </location>
    <ligand>
        <name>substrate</name>
    </ligand>
</feature>
<dbReference type="InterPro" id="IPR036291">
    <property type="entry name" value="NAD(P)-bd_dom_sf"/>
</dbReference>
<feature type="binding site" evidence="11">
    <location>
        <position position="88"/>
    </location>
    <ligand>
        <name>NAD(+)</name>
        <dbReference type="ChEBI" id="CHEBI:57540"/>
    </ligand>
</feature>
<feature type="active site" description="Nucleophile" evidence="9">
    <location>
        <position position="263"/>
    </location>
</feature>
<dbReference type="GO" id="GO:0051287">
    <property type="term" value="F:NAD binding"/>
    <property type="evidence" value="ECO:0007669"/>
    <property type="project" value="InterPro"/>
</dbReference>
<keyword evidence="5 8" id="KW-0560">Oxidoreductase</keyword>
<gene>
    <name evidence="13" type="primary">rkpK</name>
    <name evidence="13" type="ORF">SPIRO4BDMA_50221</name>
</gene>
<comment type="pathway">
    <text evidence="1">Nucleotide-sugar biosynthesis; UDP-alpha-D-glucuronate biosynthesis; UDP-alpha-D-glucuronate from UDP-alpha-D-glucose: step 1/1.</text>
</comment>
<dbReference type="SUPFAM" id="SSF52413">
    <property type="entry name" value="UDP-glucose/GDP-mannose dehydrogenase C-terminal domain"/>
    <property type="match status" value="1"/>
</dbReference>
<evidence type="ECO:0000259" key="12">
    <source>
        <dbReference type="SMART" id="SM00984"/>
    </source>
</evidence>
<evidence type="ECO:0000256" key="9">
    <source>
        <dbReference type="PIRSR" id="PIRSR500134-1"/>
    </source>
</evidence>
<organism evidence="13">
    <name type="scientific">uncultured spirochete</name>
    <dbReference type="NCBI Taxonomy" id="156406"/>
    <lineage>
        <taxon>Bacteria</taxon>
        <taxon>Pseudomonadati</taxon>
        <taxon>Spirochaetota</taxon>
        <taxon>Spirochaetia</taxon>
        <taxon>Spirochaetales</taxon>
        <taxon>environmental samples</taxon>
    </lineage>
</organism>
<comment type="catalytic activity">
    <reaction evidence="7 8">
        <text>UDP-alpha-D-glucose + 2 NAD(+) + H2O = UDP-alpha-D-glucuronate + 2 NADH + 3 H(+)</text>
        <dbReference type="Rhea" id="RHEA:23596"/>
        <dbReference type="ChEBI" id="CHEBI:15377"/>
        <dbReference type="ChEBI" id="CHEBI:15378"/>
        <dbReference type="ChEBI" id="CHEBI:57540"/>
        <dbReference type="ChEBI" id="CHEBI:57945"/>
        <dbReference type="ChEBI" id="CHEBI:58052"/>
        <dbReference type="ChEBI" id="CHEBI:58885"/>
        <dbReference type="EC" id="1.1.1.22"/>
    </reaction>
</comment>
<dbReference type="PIRSF" id="PIRSF500134">
    <property type="entry name" value="UDPglc_DH_bac"/>
    <property type="match status" value="1"/>
</dbReference>
<dbReference type="SMART" id="SM00984">
    <property type="entry name" value="UDPG_MGDP_dh_C"/>
    <property type="match status" value="1"/>
</dbReference>
<dbReference type="InterPro" id="IPR008927">
    <property type="entry name" value="6-PGluconate_DH-like_C_sf"/>
</dbReference>
<feature type="binding site" evidence="10">
    <location>
        <position position="323"/>
    </location>
    <ligand>
        <name>substrate</name>
    </ligand>
</feature>
<feature type="domain" description="UDP-glucose/GDP-mannose dehydrogenase C-terminal" evidence="12">
    <location>
        <begin position="316"/>
        <end position="417"/>
    </location>
</feature>
<comment type="similarity">
    <text evidence="2 8">Belongs to the UDP-glucose/GDP-mannose dehydrogenase family.</text>
</comment>
<dbReference type="InterPro" id="IPR001732">
    <property type="entry name" value="UDP-Glc/GDP-Man_DH_N"/>
</dbReference>
<dbReference type="GO" id="GO:0006065">
    <property type="term" value="P:UDP-glucuronate biosynthetic process"/>
    <property type="evidence" value="ECO:0007669"/>
    <property type="project" value="UniProtKB-UniPathway"/>
</dbReference>
<evidence type="ECO:0000256" key="11">
    <source>
        <dbReference type="PIRSR" id="PIRSR500134-3"/>
    </source>
</evidence>
<dbReference type="Pfam" id="PF03720">
    <property type="entry name" value="UDPG_MGDP_dh_C"/>
    <property type="match status" value="1"/>
</dbReference>
<dbReference type="AlphaFoldDB" id="A0A3P3XQW5"/>
<dbReference type="GO" id="GO:0000271">
    <property type="term" value="P:polysaccharide biosynthetic process"/>
    <property type="evidence" value="ECO:0007669"/>
    <property type="project" value="InterPro"/>
</dbReference>
<feature type="binding site" evidence="11">
    <location>
        <position position="123"/>
    </location>
    <ligand>
        <name>NAD(+)</name>
        <dbReference type="ChEBI" id="CHEBI:57540"/>
    </ligand>
</feature>
<evidence type="ECO:0000256" key="2">
    <source>
        <dbReference type="ARBA" id="ARBA00006601"/>
    </source>
</evidence>
<dbReference type="SUPFAM" id="SSF48179">
    <property type="entry name" value="6-phosphogluconate dehydrogenase C-terminal domain-like"/>
    <property type="match status" value="1"/>
</dbReference>
<evidence type="ECO:0000256" key="5">
    <source>
        <dbReference type="ARBA" id="ARBA00023002"/>
    </source>
</evidence>
<evidence type="ECO:0000313" key="13">
    <source>
        <dbReference type="EMBL" id="SLM18706.1"/>
    </source>
</evidence>
<dbReference type="Gene3D" id="3.40.50.720">
    <property type="entry name" value="NAD(P)-binding Rossmann-like Domain"/>
    <property type="match status" value="2"/>
</dbReference>
<feature type="binding site" evidence="10">
    <location>
        <position position="260"/>
    </location>
    <ligand>
        <name>substrate</name>
    </ligand>
</feature>
<keyword evidence="6 8" id="KW-0520">NAD</keyword>
<feature type="binding site" evidence="10">
    <location>
        <begin position="152"/>
        <end position="155"/>
    </location>
    <ligand>
        <name>substrate</name>
    </ligand>
</feature>
<proteinExistence type="inferred from homology"/>
<dbReference type="InterPro" id="IPR028357">
    <property type="entry name" value="UDPglc_DH_bac"/>
</dbReference>
<sequence length="436" mass="48232">MAKNICVIGTGYVGLLTAVGLADFGNQIIGVDVDGNKINSLNEGKSVIYEPGIEEYLTKNISAGRLRFTIDLQSALEKSEVVFIAVGTPSLETGEADLHYLYEVIDSIADNIKEYKLIVIKSTVLVGTNRNIYNRIKAKTSTPFDIVSNPEFLREGKAVYDFFHPERVVIGYNSNNAKEIIEDIYKAFNRASVPFVWCNWETAELIKYASNAFLAIKIGFTNQIASLCEEVGADVRIVSKAMGMDGRIGSKFLHSGPGYGGSCFPKDTRALASVGKKKGVPITIVEAVIEANENQKKRVVKRLEKRLGDLKDKEIGILGLAFKAETDDIRESPAIDIVSSLFSLGARIQAHDPQAMSNFSVLFPAIKYMNSAYDVAKGCDALLILTEWNEYRSLDMVKIKEYMANPYIFDTRNIIAEDELKKYGFSYDFIGHLGSS</sequence>
<dbReference type="InterPro" id="IPR017476">
    <property type="entry name" value="UDP-Glc/GDP-Man"/>
</dbReference>
<evidence type="ECO:0000256" key="10">
    <source>
        <dbReference type="PIRSR" id="PIRSR500134-2"/>
    </source>
</evidence>
<dbReference type="UniPathway" id="UPA00038">
    <property type="reaction ID" value="UER00491"/>
</dbReference>
<evidence type="ECO:0000256" key="1">
    <source>
        <dbReference type="ARBA" id="ARBA00004701"/>
    </source>
</evidence>
<evidence type="ECO:0000256" key="6">
    <source>
        <dbReference type="ARBA" id="ARBA00023027"/>
    </source>
</evidence>
<dbReference type="SUPFAM" id="SSF51735">
    <property type="entry name" value="NAD(P)-binding Rossmann-fold domains"/>
    <property type="match status" value="1"/>
</dbReference>
<dbReference type="EMBL" id="FWDO01000005">
    <property type="protein sequence ID" value="SLM18706.1"/>
    <property type="molecule type" value="Genomic_DNA"/>
</dbReference>
<dbReference type="Pfam" id="PF00984">
    <property type="entry name" value="UDPG_MGDP_dh"/>
    <property type="match status" value="1"/>
</dbReference>
<feature type="binding site" evidence="11">
    <location>
        <position position="32"/>
    </location>
    <ligand>
        <name>NAD(+)</name>
        <dbReference type="ChEBI" id="CHEBI:57540"/>
    </ligand>
</feature>
<evidence type="ECO:0000256" key="8">
    <source>
        <dbReference type="PIRNR" id="PIRNR000124"/>
    </source>
</evidence>
<reference evidence="13" key="1">
    <citation type="submission" date="2017-02" db="EMBL/GenBank/DDBJ databases">
        <authorList>
            <person name="Regsiter A."/>
            <person name="William W."/>
        </authorList>
    </citation>
    <scope>NUCLEOTIDE SEQUENCE</scope>
    <source>
        <strain evidence="13">BdmA 4</strain>
    </source>
</reference>
<feature type="binding site" evidence="11">
    <location>
        <position position="37"/>
    </location>
    <ligand>
        <name>NAD(+)</name>
        <dbReference type="ChEBI" id="CHEBI:57540"/>
    </ligand>
</feature>
<dbReference type="GO" id="GO:0003979">
    <property type="term" value="F:UDP-glucose 6-dehydrogenase activity"/>
    <property type="evidence" value="ECO:0007669"/>
    <property type="project" value="UniProtKB-EC"/>
</dbReference>
<feature type="binding site" evidence="11">
    <location>
        <position position="155"/>
    </location>
    <ligand>
        <name>NAD(+)</name>
        <dbReference type="ChEBI" id="CHEBI:57540"/>
    </ligand>
</feature>
<dbReference type="InterPro" id="IPR014026">
    <property type="entry name" value="UDP-Glc/GDP-Man_DH_dimer"/>
</dbReference>
<evidence type="ECO:0000256" key="3">
    <source>
        <dbReference type="ARBA" id="ARBA00012954"/>
    </source>
</evidence>
<dbReference type="Gene3D" id="1.20.5.100">
    <property type="entry name" value="Cytochrome c1, transmembrane anchor, C-terminal"/>
    <property type="match status" value="1"/>
</dbReference>
<protein>
    <recommendedName>
        <fullName evidence="4 8">UDP-glucose 6-dehydrogenase</fullName>
        <ecNumber evidence="3 8">1.1.1.22</ecNumber>
    </recommendedName>
</protein>